<dbReference type="SUPFAM" id="SSF53067">
    <property type="entry name" value="Actin-like ATPase domain"/>
    <property type="match status" value="2"/>
</dbReference>
<organism evidence="6 7">
    <name type="scientific">Corynebacterium glucuronolyticum</name>
    <dbReference type="NCBI Taxonomy" id="39791"/>
    <lineage>
        <taxon>Bacteria</taxon>
        <taxon>Bacillati</taxon>
        <taxon>Actinomycetota</taxon>
        <taxon>Actinomycetes</taxon>
        <taxon>Mycobacteriales</taxon>
        <taxon>Corynebacteriaceae</taxon>
        <taxon>Corynebacterium</taxon>
    </lineage>
</organism>
<evidence type="ECO:0000256" key="3">
    <source>
        <dbReference type="ARBA" id="ARBA00022777"/>
    </source>
</evidence>
<dbReference type="EMBL" id="CP066007">
    <property type="protein sequence ID" value="QQB46394.1"/>
    <property type="molecule type" value="Genomic_DNA"/>
</dbReference>
<feature type="domain" description="Carbohydrate kinase FGGY C-terminal" evidence="5">
    <location>
        <begin position="303"/>
        <end position="453"/>
    </location>
</feature>
<reference evidence="6 7" key="1">
    <citation type="submission" date="2020-12" db="EMBL/GenBank/DDBJ databases">
        <title>FDA dAtabase for Regulatory Grade micrObial Sequences (FDA-ARGOS): Supporting development and validation of Infectious Disease Dx tests.</title>
        <authorList>
            <person name="Sproer C."/>
            <person name="Gronow S."/>
            <person name="Severitt S."/>
            <person name="Schroder I."/>
            <person name="Tallon L."/>
            <person name="Sadzewicz L."/>
            <person name="Zhao X."/>
            <person name="Boylan J."/>
            <person name="Ott S."/>
            <person name="Bowen H."/>
            <person name="Vavikolanu K."/>
            <person name="Mehta A."/>
            <person name="Aluvathingal J."/>
            <person name="Nadendla S."/>
            <person name="Lowell S."/>
            <person name="Myers T."/>
            <person name="Yan Y."/>
            <person name="Sichtig H."/>
        </authorList>
    </citation>
    <scope>NUCLEOTIDE SEQUENCE [LARGE SCALE GENOMIC DNA]</scope>
    <source>
        <strain evidence="6 7">FDAARGOS_1053</strain>
    </source>
</reference>
<keyword evidence="3 6" id="KW-0418">Kinase</keyword>
<name>A0A7T4JUZ9_9CORY</name>
<dbReference type="Pfam" id="PF02782">
    <property type="entry name" value="FGGY_C"/>
    <property type="match status" value="1"/>
</dbReference>
<proteinExistence type="inferred from homology"/>
<dbReference type="InterPro" id="IPR018484">
    <property type="entry name" value="FGGY_N"/>
</dbReference>
<dbReference type="AlphaFoldDB" id="A0A7T4JUZ9"/>
<evidence type="ECO:0000313" key="6">
    <source>
        <dbReference type="EMBL" id="QQB46394.1"/>
    </source>
</evidence>
<evidence type="ECO:0000313" key="7">
    <source>
        <dbReference type="Proteomes" id="UP000596145"/>
    </source>
</evidence>
<gene>
    <name evidence="6" type="ORF">I6I10_00050</name>
</gene>
<dbReference type="GeneID" id="92759306"/>
<comment type="similarity">
    <text evidence="1">Belongs to the FGGY kinase family.</text>
</comment>
<dbReference type="RefSeq" id="WP_005390433.1">
    <property type="nucleotide sequence ID" value="NZ_CP066007.1"/>
</dbReference>
<dbReference type="Pfam" id="PF00370">
    <property type="entry name" value="FGGY_N"/>
    <property type="match status" value="1"/>
</dbReference>
<dbReference type="GO" id="GO:0016301">
    <property type="term" value="F:kinase activity"/>
    <property type="evidence" value="ECO:0007669"/>
    <property type="project" value="UniProtKB-KW"/>
</dbReference>
<dbReference type="OrthoDB" id="9782710at2"/>
<evidence type="ECO:0000259" key="4">
    <source>
        <dbReference type="Pfam" id="PF00370"/>
    </source>
</evidence>
<feature type="domain" description="Carbohydrate kinase FGGY N-terminal" evidence="4">
    <location>
        <begin position="21"/>
        <end position="229"/>
    </location>
</feature>
<evidence type="ECO:0000259" key="5">
    <source>
        <dbReference type="Pfam" id="PF02782"/>
    </source>
</evidence>
<evidence type="ECO:0000256" key="1">
    <source>
        <dbReference type="ARBA" id="ARBA00009156"/>
    </source>
</evidence>
<accession>A0A7T4JUZ9</accession>
<dbReference type="PIRSF" id="PIRSF000538">
    <property type="entry name" value="GlpK"/>
    <property type="match status" value="1"/>
</dbReference>
<dbReference type="PANTHER" id="PTHR43095">
    <property type="entry name" value="SUGAR KINASE"/>
    <property type="match status" value="1"/>
</dbReference>
<dbReference type="InterPro" id="IPR000577">
    <property type="entry name" value="Carb_kinase_FGGY"/>
</dbReference>
<dbReference type="Gene3D" id="3.30.420.40">
    <property type="match status" value="2"/>
</dbReference>
<dbReference type="InterPro" id="IPR018485">
    <property type="entry name" value="FGGY_C"/>
</dbReference>
<dbReference type="Proteomes" id="UP000596145">
    <property type="component" value="Chromosome"/>
</dbReference>
<dbReference type="GO" id="GO:0005975">
    <property type="term" value="P:carbohydrate metabolic process"/>
    <property type="evidence" value="ECO:0007669"/>
    <property type="project" value="InterPro"/>
</dbReference>
<dbReference type="InterPro" id="IPR050406">
    <property type="entry name" value="FGGY_Carb_Kinase"/>
</dbReference>
<evidence type="ECO:0000256" key="2">
    <source>
        <dbReference type="ARBA" id="ARBA00022679"/>
    </source>
</evidence>
<sequence>MAATPKIPTMSIKLKDSTAPYVLAMDVGSTASRGGLYDATGCPVKGSKQRIAHEFTTGHDGRSTIDADQVADECREIVTAIVAFAEDKGLQISGVCFDSFASSLLLVDKQKRALTPCATYADSRCAAYVAELKQKTDVGAYHQRTGVRVHTSYHPARFLWIQDQFPDLWEKTWRVMTIGEYVYLKLAGIEGLATSTGAWSGIVNAHTGELDTEILSACNVPASLISPLHLPTEPAFPTSLDWPALDAIPWFHGIPDGWPSNVGPGATDASTIAVAAATSGAMRVLLPQAPEHIPEGLWCYRVSSDQVILGGALNDVGRAISWLERTVVALPHEDIEETLAGAPSDHAPEVLPFFSGERATGWASGAKASLVGITDDTTPLGLWRGIIEGIAVSYGRIYDELDEAGAQPERVIASGRVTTDHPAWLHILADTLRCDVVPLAMKRATLRGTALIALNIIAPGVDRAVPPFGERICPTEANAEYYRELRANFEALYKALVK</sequence>
<dbReference type="PANTHER" id="PTHR43095:SF2">
    <property type="entry name" value="GLUCONOKINASE"/>
    <property type="match status" value="1"/>
</dbReference>
<dbReference type="InterPro" id="IPR043129">
    <property type="entry name" value="ATPase_NBD"/>
</dbReference>
<keyword evidence="2" id="KW-0808">Transferase</keyword>
<protein>
    <submittedName>
        <fullName evidence="6">Gluconokinase</fullName>
    </submittedName>
</protein>